<evidence type="ECO:0000313" key="8">
    <source>
        <dbReference type="EMBL" id="MBB6033563.1"/>
    </source>
</evidence>
<name>A0A841FEY8_9ACTN</name>
<dbReference type="RefSeq" id="WP_184786465.1">
    <property type="nucleotide sequence ID" value="NZ_BONT01000014.1"/>
</dbReference>
<keyword evidence="4 6" id="KW-1133">Transmembrane helix</keyword>
<organism evidence="8 9">
    <name type="scientific">Phytomonospora endophytica</name>
    <dbReference type="NCBI Taxonomy" id="714109"/>
    <lineage>
        <taxon>Bacteria</taxon>
        <taxon>Bacillati</taxon>
        <taxon>Actinomycetota</taxon>
        <taxon>Actinomycetes</taxon>
        <taxon>Micromonosporales</taxon>
        <taxon>Micromonosporaceae</taxon>
        <taxon>Phytomonospora</taxon>
    </lineage>
</organism>
<evidence type="ECO:0000256" key="4">
    <source>
        <dbReference type="ARBA" id="ARBA00022989"/>
    </source>
</evidence>
<feature type="transmembrane region" description="Helical" evidence="6">
    <location>
        <begin position="32"/>
        <end position="57"/>
    </location>
</feature>
<dbReference type="PANTHER" id="PTHR36115:SF4">
    <property type="entry name" value="MEMBRANE PROTEIN"/>
    <property type="match status" value="1"/>
</dbReference>
<feature type="transmembrane region" description="Helical" evidence="6">
    <location>
        <begin position="69"/>
        <end position="94"/>
    </location>
</feature>
<dbReference type="AlphaFoldDB" id="A0A841FEY8"/>
<reference evidence="8 9" key="1">
    <citation type="submission" date="2020-08" db="EMBL/GenBank/DDBJ databases">
        <title>Genomic Encyclopedia of Type Strains, Phase IV (KMG-IV): sequencing the most valuable type-strain genomes for metagenomic binning, comparative biology and taxonomic classification.</title>
        <authorList>
            <person name="Goeker M."/>
        </authorList>
    </citation>
    <scope>NUCLEOTIDE SEQUENCE [LARGE SCALE GENOMIC DNA]</scope>
    <source>
        <strain evidence="8 9">YIM 65646</strain>
    </source>
</reference>
<dbReference type="InterPro" id="IPR051791">
    <property type="entry name" value="Pra-immunoreactive"/>
</dbReference>
<evidence type="ECO:0000256" key="6">
    <source>
        <dbReference type="SAM" id="Phobius"/>
    </source>
</evidence>
<sequence length="186" mass="20282">MTAEQSAQAPVDGFTVPTAHYPPPLADVGKRLLARILDGLIAVVITAAIVVPGLFLVDRVEEGTGRRTVVAFLVAALLLAPLAYETVLTAIWGATLGKRVMKLRVVRVADGGPVGWGRSILRSLAHWVLSLIPCVGYLDPLWCLWDKPNRQTLHDKCVRTVVIRVDDPVYGEPAHLDGPPVDWRRT</sequence>
<dbReference type="EMBL" id="JACHGT010000003">
    <property type="protein sequence ID" value="MBB6033563.1"/>
    <property type="molecule type" value="Genomic_DNA"/>
</dbReference>
<feature type="transmembrane region" description="Helical" evidence="6">
    <location>
        <begin position="124"/>
        <end position="145"/>
    </location>
</feature>
<proteinExistence type="predicted"/>
<dbReference type="GO" id="GO:0005886">
    <property type="term" value="C:plasma membrane"/>
    <property type="evidence" value="ECO:0007669"/>
    <property type="project" value="UniProtKB-SubCell"/>
</dbReference>
<keyword evidence="9" id="KW-1185">Reference proteome</keyword>
<comment type="subcellular location">
    <subcellularLocation>
        <location evidence="1">Cell membrane</location>
        <topology evidence="1">Multi-pass membrane protein</topology>
    </subcellularLocation>
</comment>
<evidence type="ECO:0000256" key="1">
    <source>
        <dbReference type="ARBA" id="ARBA00004651"/>
    </source>
</evidence>
<evidence type="ECO:0000256" key="5">
    <source>
        <dbReference type="ARBA" id="ARBA00023136"/>
    </source>
</evidence>
<feature type="domain" description="RDD" evidence="7">
    <location>
        <begin position="26"/>
        <end position="157"/>
    </location>
</feature>
<dbReference type="PANTHER" id="PTHR36115">
    <property type="entry name" value="PROLINE-RICH ANTIGEN HOMOLOG-RELATED"/>
    <property type="match status" value="1"/>
</dbReference>
<keyword evidence="2" id="KW-1003">Cell membrane</keyword>
<dbReference type="InterPro" id="IPR010432">
    <property type="entry name" value="RDD"/>
</dbReference>
<evidence type="ECO:0000256" key="2">
    <source>
        <dbReference type="ARBA" id="ARBA00022475"/>
    </source>
</evidence>
<protein>
    <submittedName>
        <fullName evidence="8">Putative RDD family membrane protein YckC</fullName>
    </submittedName>
</protein>
<keyword evidence="5 6" id="KW-0472">Membrane</keyword>
<dbReference type="Proteomes" id="UP000548476">
    <property type="component" value="Unassembled WGS sequence"/>
</dbReference>
<keyword evidence="3 6" id="KW-0812">Transmembrane</keyword>
<accession>A0A841FEY8</accession>
<comment type="caution">
    <text evidence="8">The sequence shown here is derived from an EMBL/GenBank/DDBJ whole genome shotgun (WGS) entry which is preliminary data.</text>
</comment>
<gene>
    <name evidence="8" type="ORF">HNR73_001413</name>
</gene>
<evidence type="ECO:0000256" key="3">
    <source>
        <dbReference type="ARBA" id="ARBA00022692"/>
    </source>
</evidence>
<dbReference type="Pfam" id="PF06271">
    <property type="entry name" value="RDD"/>
    <property type="match status" value="1"/>
</dbReference>
<evidence type="ECO:0000313" key="9">
    <source>
        <dbReference type="Proteomes" id="UP000548476"/>
    </source>
</evidence>
<evidence type="ECO:0000259" key="7">
    <source>
        <dbReference type="Pfam" id="PF06271"/>
    </source>
</evidence>